<dbReference type="GO" id="GO:0005634">
    <property type="term" value="C:nucleus"/>
    <property type="evidence" value="ECO:0007669"/>
    <property type="project" value="UniProtKB-SubCell"/>
</dbReference>
<feature type="region of interest" description="Disordered" evidence="10">
    <location>
        <begin position="363"/>
        <end position="397"/>
    </location>
</feature>
<dbReference type="PROSITE" id="PS50157">
    <property type="entry name" value="ZINC_FINGER_C2H2_2"/>
    <property type="match status" value="2"/>
</dbReference>
<feature type="region of interest" description="Disordered" evidence="10">
    <location>
        <begin position="570"/>
        <end position="730"/>
    </location>
</feature>
<evidence type="ECO:0000256" key="9">
    <source>
        <dbReference type="PROSITE-ProRule" id="PRU00042"/>
    </source>
</evidence>
<keyword evidence="5" id="KW-0862">Zinc</keyword>
<dbReference type="PROSITE" id="PS00028">
    <property type="entry name" value="ZINC_FINGER_C2H2_1"/>
    <property type="match status" value="2"/>
</dbReference>
<feature type="compositionally biased region" description="Low complexity" evidence="10">
    <location>
        <begin position="419"/>
        <end position="436"/>
    </location>
</feature>
<feature type="compositionally biased region" description="Basic and acidic residues" evidence="10">
    <location>
        <begin position="619"/>
        <end position="630"/>
    </location>
</feature>
<feature type="compositionally biased region" description="Polar residues" evidence="10">
    <location>
        <begin position="654"/>
        <end position="702"/>
    </location>
</feature>
<evidence type="ECO:0000256" key="7">
    <source>
        <dbReference type="ARBA" id="ARBA00023163"/>
    </source>
</evidence>
<feature type="compositionally biased region" description="Low complexity" evidence="10">
    <location>
        <begin position="634"/>
        <end position="653"/>
    </location>
</feature>
<evidence type="ECO:0000256" key="4">
    <source>
        <dbReference type="ARBA" id="ARBA00022771"/>
    </source>
</evidence>
<feature type="compositionally biased region" description="Polar residues" evidence="10">
    <location>
        <begin position="373"/>
        <end position="397"/>
    </location>
</feature>
<feature type="region of interest" description="Disordered" evidence="10">
    <location>
        <begin position="216"/>
        <end position="236"/>
    </location>
</feature>
<dbReference type="SMART" id="SM00355">
    <property type="entry name" value="ZnF_C2H2"/>
    <property type="match status" value="2"/>
</dbReference>
<protein>
    <recommendedName>
        <fullName evidence="11">C2H2-type domain-containing protein</fullName>
    </recommendedName>
</protein>
<evidence type="ECO:0000256" key="10">
    <source>
        <dbReference type="SAM" id="MobiDB-lite"/>
    </source>
</evidence>
<feature type="compositionally biased region" description="Low complexity" evidence="10">
    <location>
        <begin position="601"/>
        <end position="616"/>
    </location>
</feature>
<dbReference type="AlphaFoldDB" id="A0A8H7T341"/>
<dbReference type="PANTHER" id="PTHR47772:SF13">
    <property type="entry name" value="GASTRULA ZINC FINGER PROTEIN XLCGF49.1-LIKE-RELATED"/>
    <property type="match status" value="1"/>
</dbReference>
<feature type="compositionally biased region" description="Low complexity" evidence="10">
    <location>
        <begin position="716"/>
        <end position="725"/>
    </location>
</feature>
<dbReference type="Pfam" id="PF00096">
    <property type="entry name" value="zf-C2H2"/>
    <property type="match status" value="1"/>
</dbReference>
<dbReference type="SUPFAM" id="SSF57667">
    <property type="entry name" value="beta-beta-alpha zinc fingers"/>
    <property type="match status" value="1"/>
</dbReference>
<name>A0A8H7T341_9HELO</name>
<evidence type="ECO:0000256" key="8">
    <source>
        <dbReference type="ARBA" id="ARBA00023242"/>
    </source>
</evidence>
<dbReference type="InterPro" id="IPR050636">
    <property type="entry name" value="C2H2-ZF_domain-containing"/>
</dbReference>
<organism evidence="12 13">
    <name type="scientific">Cadophora malorum</name>
    <dbReference type="NCBI Taxonomy" id="108018"/>
    <lineage>
        <taxon>Eukaryota</taxon>
        <taxon>Fungi</taxon>
        <taxon>Dikarya</taxon>
        <taxon>Ascomycota</taxon>
        <taxon>Pezizomycotina</taxon>
        <taxon>Leotiomycetes</taxon>
        <taxon>Helotiales</taxon>
        <taxon>Ploettnerulaceae</taxon>
        <taxon>Cadophora</taxon>
    </lineage>
</organism>
<feature type="domain" description="C2H2-type" evidence="11">
    <location>
        <begin position="478"/>
        <end position="507"/>
    </location>
</feature>
<evidence type="ECO:0000256" key="6">
    <source>
        <dbReference type="ARBA" id="ARBA00023015"/>
    </source>
</evidence>
<keyword evidence="7" id="KW-0804">Transcription</keyword>
<evidence type="ECO:0000256" key="1">
    <source>
        <dbReference type="ARBA" id="ARBA00004123"/>
    </source>
</evidence>
<dbReference type="Gene3D" id="3.30.160.60">
    <property type="entry name" value="Classic Zinc Finger"/>
    <property type="match status" value="3"/>
</dbReference>
<evidence type="ECO:0000313" key="12">
    <source>
        <dbReference type="EMBL" id="KAG4413775.1"/>
    </source>
</evidence>
<dbReference type="OrthoDB" id="3437960at2759"/>
<feature type="domain" description="C2H2-type" evidence="11">
    <location>
        <begin position="508"/>
        <end position="535"/>
    </location>
</feature>
<dbReference type="InterPro" id="IPR013087">
    <property type="entry name" value="Znf_C2H2_type"/>
</dbReference>
<dbReference type="InterPro" id="IPR036236">
    <property type="entry name" value="Znf_C2H2_sf"/>
</dbReference>
<keyword evidence="4 9" id="KW-0863">Zinc-finger</keyword>
<dbReference type="Proteomes" id="UP000664132">
    <property type="component" value="Unassembled WGS sequence"/>
</dbReference>
<feature type="region of interest" description="Disordered" evidence="10">
    <location>
        <begin position="414"/>
        <end position="451"/>
    </location>
</feature>
<keyword evidence="2" id="KW-0479">Metal-binding</keyword>
<dbReference type="GO" id="GO:0008270">
    <property type="term" value="F:zinc ion binding"/>
    <property type="evidence" value="ECO:0007669"/>
    <property type="project" value="UniProtKB-KW"/>
</dbReference>
<reference evidence="12" key="1">
    <citation type="submission" date="2021-02" db="EMBL/GenBank/DDBJ databases">
        <title>Genome sequence Cadophora malorum strain M34.</title>
        <authorList>
            <person name="Stefanovic E."/>
            <person name="Vu D."/>
            <person name="Scully C."/>
            <person name="Dijksterhuis J."/>
            <person name="Roader J."/>
            <person name="Houbraken J."/>
        </authorList>
    </citation>
    <scope>NUCLEOTIDE SEQUENCE</scope>
    <source>
        <strain evidence="12">M34</strain>
    </source>
</reference>
<gene>
    <name evidence="12" type="ORF">IFR04_013086</name>
</gene>
<feature type="compositionally biased region" description="Basic and acidic residues" evidence="10">
    <location>
        <begin position="579"/>
        <end position="588"/>
    </location>
</feature>
<dbReference type="FunFam" id="3.30.160.60:FF:000504">
    <property type="entry name" value="C2H2 transcription factor swi5"/>
    <property type="match status" value="1"/>
</dbReference>
<dbReference type="EMBL" id="JAFJYH010000296">
    <property type="protein sequence ID" value="KAG4413775.1"/>
    <property type="molecule type" value="Genomic_DNA"/>
</dbReference>
<feature type="compositionally biased region" description="Low complexity" evidence="10">
    <location>
        <begin position="45"/>
        <end position="61"/>
    </location>
</feature>
<accession>A0A8H7T341</accession>
<comment type="caution">
    <text evidence="12">The sequence shown here is derived from an EMBL/GenBank/DDBJ whole genome shotgun (WGS) entry which is preliminary data.</text>
</comment>
<keyword evidence="13" id="KW-1185">Reference proteome</keyword>
<evidence type="ECO:0000256" key="3">
    <source>
        <dbReference type="ARBA" id="ARBA00022737"/>
    </source>
</evidence>
<evidence type="ECO:0000313" key="13">
    <source>
        <dbReference type="Proteomes" id="UP000664132"/>
    </source>
</evidence>
<comment type="subcellular location">
    <subcellularLocation>
        <location evidence="1">Nucleus</location>
    </subcellularLocation>
</comment>
<keyword evidence="6" id="KW-0805">Transcription regulation</keyword>
<proteinExistence type="predicted"/>
<evidence type="ECO:0000256" key="2">
    <source>
        <dbReference type="ARBA" id="ARBA00022723"/>
    </source>
</evidence>
<dbReference type="PANTHER" id="PTHR47772">
    <property type="entry name" value="ZINC FINGER PROTEIN 200"/>
    <property type="match status" value="1"/>
</dbReference>
<evidence type="ECO:0000259" key="11">
    <source>
        <dbReference type="PROSITE" id="PS50157"/>
    </source>
</evidence>
<keyword evidence="3" id="KW-0677">Repeat</keyword>
<evidence type="ECO:0000256" key="5">
    <source>
        <dbReference type="ARBA" id="ARBA00022833"/>
    </source>
</evidence>
<sequence>MRRQTLPTLTRSTLTLPSFGTQVCLIALLSIDNFPDSSSIQNAVQSYQQPSQSTTTTPTPTIDTKCIRASEGRQPAQYPETQLPSPGDELGSTTTTNTTAGIHGYQTTQPQHILRETQQQRLARPGQQQFARFDNDENYVNSPAVTPQRQSFDAGCTNQYGNRLSQSEFQFPGPINTIISVEPNNSNYNGNQDFNLYQTETVLTPSAYLDFSAGFETSSQGTNSQSHSRRSSAGRRISGGIMDRVAQFEHLALQSPCRPTTPPNQNVSHYFPPTPVDTPHDRMIKQEQMNQRFLDTYDTSMEETIKPRSNQRARGIFDDMRKEAEMGYMPTPPQTGPLPTRNSFDSAPMPTADFMNMPNMNMQFMKNEPLDSPQYSPHSRNMSFQSSHNSSPEVSQSAMFDPFVNKPELQAPEMSYQEPSSHGLPMSSSPSHQSHQSSHRRSESVDSINLDESITDTGITIDDIATFIQGPDPSDGKWICLYPECNKRFGRKENIKSHVQTHLGDRQFQCPHCQKCFVRQHDLKRHAKIHSGVKPYPCQCGNSFARHDALTRHRQRGMCIGAFEGVVKKTVKRGRPRKNRPDNEERIKKSSRTRSKNKAMSSSSSTSGSDSRGGQSPRSELDVLDDKPFGDYDYSQQSQSQNQSQNQYSQQSSMMDNASFEYSQPRSPTPSNCVSPQAIQSVHSPSAYSTHSHQSHRGSISESVHHQSHPASPAKSIHSIHSYHSPPGLCESSSSPAASIYYDMDSASQHNGDGVHMSLNVNSLANISEHDDEMFLEAFAAAASHHSGDMSALEREPDLLMGKFEDAFAAHDADDLFRNGEDVFFGSP</sequence>
<feature type="region of interest" description="Disordered" evidence="10">
    <location>
        <begin position="42"/>
        <end position="102"/>
    </location>
</feature>
<keyword evidence="8" id="KW-0539">Nucleus</keyword>